<accession>A0ABS6JE14</accession>
<evidence type="ECO:0000313" key="7">
    <source>
        <dbReference type="Proteomes" id="UP000784880"/>
    </source>
</evidence>
<keyword evidence="7" id="KW-1185">Reference proteome</keyword>
<feature type="transmembrane region" description="Helical" evidence="5">
    <location>
        <begin position="41"/>
        <end position="62"/>
    </location>
</feature>
<evidence type="ECO:0000256" key="5">
    <source>
        <dbReference type="SAM" id="Phobius"/>
    </source>
</evidence>
<evidence type="ECO:0000256" key="3">
    <source>
        <dbReference type="ARBA" id="ARBA00022989"/>
    </source>
</evidence>
<comment type="subcellular location">
    <subcellularLocation>
        <location evidence="1">Membrane</location>
        <topology evidence="1">Multi-pass membrane protein</topology>
    </subcellularLocation>
</comment>
<organism evidence="6 7">
    <name type="scientific">Evansella tamaricis</name>
    <dbReference type="NCBI Taxonomy" id="2069301"/>
    <lineage>
        <taxon>Bacteria</taxon>
        <taxon>Bacillati</taxon>
        <taxon>Bacillota</taxon>
        <taxon>Bacilli</taxon>
        <taxon>Bacillales</taxon>
        <taxon>Bacillaceae</taxon>
        <taxon>Evansella</taxon>
    </lineage>
</organism>
<dbReference type="RefSeq" id="WP_217064585.1">
    <property type="nucleotide sequence ID" value="NZ_JAHQCS010000044.1"/>
</dbReference>
<keyword evidence="2 5" id="KW-0812">Transmembrane</keyword>
<evidence type="ECO:0000256" key="4">
    <source>
        <dbReference type="ARBA" id="ARBA00023136"/>
    </source>
</evidence>
<gene>
    <name evidence="6" type="ORF">KS419_02895</name>
</gene>
<dbReference type="PANTHER" id="PTHR43847:SF1">
    <property type="entry name" value="BLL3993 PROTEIN"/>
    <property type="match status" value="1"/>
</dbReference>
<comment type="caution">
    <text evidence="6">The sequence shown here is derived from an EMBL/GenBank/DDBJ whole genome shotgun (WGS) entry which is preliminary data.</text>
</comment>
<keyword evidence="3 5" id="KW-1133">Transmembrane helix</keyword>
<dbReference type="InterPro" id="IPR052527">
    <property type="entry name" value="Metal_cation-efflux_comp"/>
</dbReference>
<evidence type="ECO:0000256" key="2">
    <source>
        <dbReference type="ARBA" id="ARBA00022692"/>
    </source>
</evidence>
<evidence type="ECO:0000313" key="6">
    <source>
        <dbReference type="EMBL" id="MBU9710690.1"/>
    </source>
</evidence>
<dbReference type="PANTHER" id="PTHR43847">
    <property type="entry name" value="BLL3993 PROTEIN"/>
    <property type="match status" value="1"/>
</dbReference>
<dbReference type="Proteomes" id="UP000784880">
    <property type="component" value="Unassembled WGS sequence"/>
</dbReference>
<evidence type="ECO:0000256" key="1">
    <source>
        <dbReference type="ARBA" id="ARBA00004141"/>
    </source>
</evidence>
<dbReference type="Pfam" id="PF04140">
    <property type="entry name" value="ICMT"/>
    <property type="match status" value="1"/>
</dbReference>
<reference evidence="6 7" key="1">
    <citation type="submission" date="2021-06" db="EMBL/GenBank/DDBJ databases">
        <title>Bacillus sp. RD4P76, an endophyte from a halophyte.</title>
        <authorList>
            <person name="Sun J.-Q."/>
        </authorList>
    </citation>
    <scope>NUCLEOTIDE SEQUENCE [LARGE SCALE GENOMIC DNA]</scope>
    <source>
        <strain evidence="6 7">CGMCC 1.15917</strain>
    </source>
</reference>
<evidence type="ECO:0008006" key="8">
    <source>
        <dbReference type="Google" id="ProtNLM"/>
    </source>
</evidence>
<dbReference type="EMBL" id="JAHQCS010000044">
    <property type="protein sequence ID" value="MBU9710690.1"/>
    <property type="molecule type" value="Genomic_DNA"/>
</dbReference>
<sequence length="173" mass="19951">MTLFFIILSILLIQRGLELVAAKRNEKWMVNRGGLEFGKGHYKWIVLLHAGFFFFLSMEVLVTGAEFHPLWPIVISILLTAQLARYWVLLSLGKFWNTKIIILPGETMVKKGPYQWVKHPNYLIVAVEILTIPLLFQAYYTAVIFSVLNSLLLIFVRIPKEEEALQFLLKGSD</sequence>
<protein>
    <recommendedName>
        <fullName evidence="8">Isoprenylcysteine carboxyl methyltransferase</fullName>
    </recommendedName>
</protein>
<proteinExistence type="predicted"/>
<keyword evidence="4 5" id="KW-0472">Membrane</keyword>
<feature type="transmembrane region" description="Helical" evidence="5">
    <location>
        <begin position="69"/>
        <end position="88"/>
    </location>
</feature>
<name>A0ABS6JE14_9BACI</name>
<dbReference type="InterPro" id="IPR007269">
    <property type="entry name" value="ICMT_MeTrfase"/>
</dbReference>